<evidence type="ECO:0008006" key="4">
    <source>
        <dbReference type="Google" id="ProtNLM"/>
    </source>
</evidence>
<evidence type="ECO:0000313" key="3">
    <source>
        <dbReference type="Proteomes" id="UP001143362"/>
    </source>
</evidence>
<proteinExistence type="predicted"/>
<comment type="caution">
    <text evidence="2">The sequence shown here is derived from an EMBL/GenBank/DDBJ whole genome shotgun (WGS) entry which is preliminary data.</text>
</comment>
<accession>A0ABT3TEX3</accession>
<organism evidence="2 3">
    <name type="scientific">Candidatus Litorirhabdus singularis</name>
    <dbReference type="NCBI Taxonomy" id="2518993"/>
    <lineage>
        <taxon>Bacteria</taxon>
        <taxon>Pseudomonadati</taxon>
        <taxon>Pseudomonadota</taxon>
        <taxon>Gammaproteobacteria</taxon>
        <taxon>Cellvibrionales</taxon>
        <taxon>Halieaceae</taxon>
        <taxon>Candidatus Litorirhabdus</taxon>
    </lineage>
</organism>
<reference evidence="2" key="1">
    <citation type="submission" date="2019-02" db="EMBL/GenBank/DDBJ databases">
        <authorList>
            <person name="Li S.-H."/>
        </authorList>
    </citation>
    <scope>NUCLEOTIDE SEQUENCE</scope>
    <source>
        <strain evidence="2">IMCC14734</strain>
    </source>
</reference>
<feature type="signal peptide" evidence="1">
    <location>
        <begin position="1"/>
        <end position="21"/>
    </location>
</feature>
<feature type="chain" id="PRO_5047294378" description="Transporter" evidence="1">
    <location>
        <begin position="22"/>
        <end position="355"/>
    </location>
</feature>
<evidence type="ECO:0000313" key="2">
    <source>
        <dbReference type="EMBL" id="MCX2980799.1"/>
    </source>
</evidence>
<name>A0ABT3TEX3_9GAMM</name>
<evidence type="ECO:0000256" key="1">
    <source>
        <dbReference type="SAM" id="SignalP"/>
    </source>
</evidence>
<dbReference type="Proteomes" id="UP001143362">
    <property type="component" value="Unassembled WGS sequence"/>
</dbReference>
<keyword evidence="1" id="KW-0732">Signal</keyword>
<dbReference type="EMBL" id="SHNN01000001">
    <property type="protein sequence ID" value="MCX2980799.1"/>
    <property type="molecule type" value="Genomic_DNA"/>
</dbReference>
<gene>
    <name evidence="2" type="ORF">EYC98_07900</name>
</gene>
<keyword evidence="3" id="KW-1185">Reference proteome</keyword>
<dbReference type="RefSeq" id="WP_279244774.1">
    <property type="nucleotide sequence ID" value="NZ_SHNN01000001.1"/>
</dbReference>
<protein>
    <recommendedName>
        <fullName evidence="4">Transporter</fullName>
    </recommendedName>
</protein>
<sequence>MIQRKILVIAVSVYIAGPAHGQTVPADLLDLSIEELFAVHVDVFATSSAGKSSRWSFAYNFQKSTFDDYYDGDSKVSNQDVLWNPGLEPRSSKNYPVVPTHIDQEVHAVRVGYSLTDAVSLSVVAPYIKQSTDHISIVPGYDEFVIKSDGLGDITIMGSYQLSKSDGGNWRAGFGLSIPTGSIDEKGDTPRAPGDQQLPYTMQLGSGTYDVPGFISFAKKQAGYDWGSDLRGKLRLGENDRDYTLGNNFSLSGWARLTTLEWFQPSAHLSYWYSGKINGMDSDLSVPGPYPYPAPVVDPDRFGGHQVDLKFGIRIPIQNRIQHVELLYSVPLYRDLNGPQSGEKHTIGLSFSAAW</sequence>